<keyword evidence="3" id="KW-0378">Hydrolase</keyword>
<dbReference type="GO" id="GO:0006508">
    <property type="term" value="P:proteolysis"/>
    <property type="evidence" value="ECO:0007669"/>
    <property type="project" value="UniProtKB-KW"/>
</dbReference>
<name>A0AAV9HWC4_9PEZI</name>
<dbReference type="EMBL" id="MU864943">
    <property type="protein sequence ID" value="KAK4464982.1"/>
    <property type="molecule type" value="Genomic_DNA"/>
</dbReference>
<dbReference type="GO" id="GO:0098609">
    <property type="term" value="P:cell-cell adhesion"/>
    <property type="evidence" value="ECO:0007669"/>
    <property type="project" value="TreeGrafter"/>
</dbReference>
<sequence length="530" mass="58890">METPQVCSVAVVADDMKAYADTIAVQTNPLNGHQITSGGPIQGGDTPAALALPVGRMWNNGREITVRILNGTPKINGKIKQYASLWTEHANLSFKWVDSGDADIRVNINGDGSSWSYVGTDNLAHKAPKFRQTMNFGWLKDSSSEDEFARVITHEFGHALGCIHEHQSPAASIPWNMEAVLKHYRDTNDWDEDTTRRNVTDRIAELTQFSEFDTSSIMIYAIPKQHTLGGYTVPWNTKLSETDKNFIATAYPKEGIDANGFNTMEVRPWDKPAREAIKRQNFSKTYDAPPNLAVGLNWLDVDMHANIRVKAYADNIKTNSADLHINTWADTTLYSAGCTWFHVASNSDEFQTGQWSTADQPQKETSVRINFDWAYSEPPKVFVWLNELDMSNEANWRVKALVADVATDGFTLNLNTWADTALNRASVCWVSYPADKKGVVSGTYSIDQVRPWDQPQLTNGGRVAFPAGALDGEGQLKVLIGLTGLDIGNNANLRLKLSADSVSKEGMNWHIDAWADTVLYWASASYIAFI</sequence>
<reference evidence="6" key="2">
    <citation type="submission" date="2023-06" db="EMBL/GenBank/DDBJ databases">
        <authorList>
            <consortium name="Lawrence Berkeley National Laboratory"/>
            <person name="Mondo S.J."/>
            <person name="Hensen N."/>
            <person name="Bonometti L."/>
            <person name="Westerberg I."/>
            <person name="Brannstrom I.O."/>
            <person name="Guillou S."/>
            <person name="Cros-Aarteil S."/>
            <person name="Calhoun S."/>
            <person name="Haridas S."/>
            <person name="Kuo A."/>
            <person name="Pangilinan J."/>
            <person name="Riley R."/>
            <person name="Labutti K."/>
            <person name="Andreopoulos B."/>
            <person name="Lipzen A."/>
            <person name="Chen C."/>
            <person name="Yanf M."/>
            <person name="Daum C."/>
            <person name="Ng V."/>
            <person name="Clum A."/>
            <person name="Steindorff A."/>
            <person name="Ohm R."/>
            <person name="Martin F."/>
            <person name="Silar P."/>
            <person name="Natvig D."/>
            <person name="Lalanne C."/>
            <person name="Gautier V."/>
            <person name="Ament-Velasquez S.L."/>
            <person name="Kruys A."/>
            <person name="Hutchinson M.I."/>
            <person name="Powell A.J."/>
            <person name="Barry K."/>
            <person name="Miller A.N."/>
            <person name="Grigoriev I.V."/>
            <person name="Debuchy R."/>
            <person name="Gladieux P."/>
            <person name="Thoren M.H."/>
            <person name="Johannesson H."/>
        </authorList>
    </citation>
    <scope>NUCLEOTIDE SEQUENCE</scope>
    <source>
        <strain evidence="6">PSN324</strain>
    </source>
</reference>
<keyword evidence="1" id="KW-0645">Protease</keyword>
<dbReference type="Pfam" id="PF09458">
    <property type="entry name" value="H_lectin"/>
    <property type="match status" value="3"/>
</dbReference>
<evidence type="ECO:0000256" key="1">
    <source>
        <dbReference type="ARBA" id="ARBA00022670"/>
    </source>
</evidence>
<dbReference type="Proteomes" id="UP001321749">
    <property type="component" value="Unassembled WGS sequence"/>
</dbReference>
<keyword evidence="7" id="KW-1185">Reference proteome</keyword>
<feature type="domain" description="Peptidase metallopeptidase" evidence="5">
    <location>
        <begin position="54"/>
        <end position="201"/>
    </location>
</feature>
<evidence type="ECO:0000256" key="4">
    <source>
        <dbReference type="ARBA" id="ARBA00022833"/>
    </source>
</evidence>
<evidence type="ECO:0000256" key="2">
    <source>
        <dbReference type="ARBA" id="ARBA00022723"/>
    </source>
</evidence>
<dbReference type="Gene3D" id="2.60.40.2080">
    <property type="match status" value="3"/>
</dbReference>
<evidence type="ECO:0000313" key="7">
    <source>
        <dbReference type="Proteomes" id="UP001321749"/>
    </source>
</evidence>
<dbReference type="GO" id="GO:0070492">
    <property type="term" value="F:oligosaccharide binding"/>
    <property type="evidence" value="ECO:0007669"/>
    <property type="project" value="TreeGrafter"/>
</dbReference>
<proteinExistence type="predicted"/>
<evidence type="ECO:0000259" key="5">
    <source>
        <dbReference type="SMART" id="SM00235"/>
    </source>
</evidence>
<dbReference type="Pfam" id="PF00413">
    <property type="entry name" value="Peptidase_M10"/>
    <property type="match status" value="1"/>
</dbReference>
<protein>
    <recommendedName>
        <fullName evidence="5">Peptidase metallopeptidase domain-containing protein</fullName>
    </recommendedName>
</protein>
<dbReference type="Gene3D" id="3.40.390.10">
    <property type="entry name" value="Collagenase (Catalytic Domain)"/>
    <property type="match status" value="1"/>
</dbReference>
<organism evidence="6 7">
    <name type="scientific">Cladorrhinum samala</name>
    <dbReference type="NCBI Taxonomy" id="585594"/>
    <lineage>
        <taxon>Eukaryota</taxon>
        <taxon>Fungi</taxon>
        <taxon>Dikarya</taxon>
        <taxon>Ascomycota</taxon>
        <taxon>Pezizomycotina</taxon>
        <taxon>Sordariomycetes</taxon>
        <taxon>Sordariomycetidae</taxon>
        <taxon>Sordariales</taxon>
        <taxon>Podosporaceae</taxon>
        <taxon>Cladorrhinum</taxon>
    </lineage>
</organism>
<reference evidence="6" key="1">
    <citation type="journal article" date="2023" name="Mol. Phylogenet. Evol.">
        <title>Genome-scale phylogeny and comparative genomics of the fungal order Sordariales.</title>
        <authorList>
            <person name="Hensen N."/>
            <person name="Bonometti L."/>
            <person name="Westerberg I."/>
            <person name="Brannstrom I.O."/>
            <person name="Guillou S."/>
            <person name="Cros-Aarteil S."/>
            <person name="Calhoun S."/>
            <person name="Haridas S."/>
            <person name="Kuo A."/>
            <person name="Mondo S."/>
            <person name="Pangilinan J."/>
            <person name="Riley R."/>
            <person name="LaButti K."/>
            <person name="Andreopoulos B."/>
            <person name="Lipzen A."/>
            <person name="Chen C."/>
            <person name="Yan M."/>
            <person name="Daum C."/>
            <person name="Ng V."/>
            <person name="Clum A."/>
            <person name="Steindorff A."/>
            <person name="Ohm R.A."/>
            <person name="Martin F."/>
            <person name="Silar P."/>
            <person name="Natvig D.O."/>
            <person name="Lalanne C."/>
            <person name="Gautier V."/>
            <person name="Ament-Velasquez S.L."/>
            <person name="Kruys A."/>
            <person name="Hutchinson M.I."/>
            <person name="Powell A.J."/>
            <person name="Barry K."/>
            <person name="Miller A.N."/>
            <person name="Grigoriev I.V."/>
            <person name="Debuchy R."/>
            <person name="Gladieux P."/>
            <person name="Hiltunen Thoren M."/>
            <person name="Johannesson H."/>
        </authorList>
    </citation>
    <scope>NUCLEOTIDE SEQUENCE</scope>
    <source>
        <strain evidence="6">PSN324</strain>
    </source>
</reference>
<dbReference type="InterPro" id="IPR019019">
    <property type="entry name" value="H-type_lectin_domain"/>
</dbReference>
<dbReference type="PANTHER" id="PTHR46938">
    <property type="entry name" value="DISCOIDIN-1 SUBUNIT A-RELATED-RELATED"/>
    <property type="match status" value="1"/>
</dbReference>
<dbReference type="InterPro" id="IPR006026">
    <property type="entry name" value="Peptidase_Metallo"/>
</dbReference>
<dbReference type="InterPro" id="IPR024079">
    <property type="entry name" value="MetalloPept_cat_dom_sf"/>
</dbReference>
<evidence type="ECO:0000313" key="6">
    <source>
        <dbReference type="EMBL" id="KAK4464982.1"/>
    </source>
</evidence>
<dbReference type="InterPro" id="IPR001818">
    <property type="entry name" value="Pept_M10_metallopeptidase"/>
</dbReference>
<gene>
    <name evidence="6" type="ORF">QBC42DRAFT_195855</name>
</gene>
<dbReference type="GO" id="GO:0098636">
    <property type="term" value="C:protein complex involved in cell adhesion"/>
    <property type="evidence" value="ECO:0007669"/>
    <property type="project" value="TreeGrafter"/>
</dbReference>
<keyword evidence="2" id="KW-0479">Metal-binding</keyword>
<dbReference type="InterPro" id="IPR037221">
    <property type="entry name" value="H-type_lectin_dom_sf"/>
</dbReference>
<dbReference type="AlphaFoldDB" id="A0AAV9HWC4"/>
<accession>A0AAV9HWC4</accession>
<keyword evidence="4" id="KW-0862">Zinc</keyword>
<comment type="caution">
    <text evidence="6">The sequence shown here is derived from an EMBL/GenBank/DDBJ whole genome shotgun (WGS) entry which is preliminary data.</text>
</comment>
<dbReference type="GO" id="GO:0008270">
    <property type="term" value="F:zinc ion binding"/>
    <property type="evidence" value="ECO:0007669"/>
    <property type="project" value="InterPro"/>
</dbReference>
<dbReference type="SUPFAM" id="SSF141086">
    <property type="entry name" value="Agglutinin HPA-like"/>
    <property type="match status" value="3"/>
</dbReference>
<dbReference type="SUPFAM" id="SSF55486">
    <property type="entry name" value="Metalloproteases ('zincins'), catalytic domain"/>
    <property type="match status" value="1"/>
</dbReference>
<evidence type="ECO:0000256" key="3">
    <source>
        <dbReference type="ARBA" id="ARBA00022801"/>
    </source>
</evidence>
<dbReference type="GO" id="GO:0046871">
    <property type="term" value="F:N-acetylgalactosamine binding"/>
    <property type="evidence" value="ECO:0007669"/>
    <property type="project" value="TreeGrafter"/>
</dbReference>
<dbReference type="SMART" id="SM00235">
    <property type="entry name" value="ZnMc"/>
    <property type="match status" value="1"/>
</dbReference>
<dbReference type="GO" id="GO:0030247">
    <property type="term" value="F:polysaccharide binding"/>
    <property type="evidence" value="ECO:0007669"/>
    <property type="project" value="TreeGrafter"/>
</dbReference>
<dbReference type="GO" id="GO:0009986">
    <property type="term" value="C:cell surface"/>
    <property type="evidence" value="ECO:0007669"/>
    <property type="project" value="TreeGrafter"/>
</dbReference>
<dbReference type="GO" id="GO:0004222">
    <property type="term" value="F:metalloendopeptidase activity"/>
    <property type="evidence" value="ECO:0007669"/>
    <property type="project" value="InterPro"/>
</dbReference>
<dbReference type="GO" id="GO:0031012">
    <property type="term" value="C:extracellular matrix"/>
    <property type="evidence" value="ECO:0007669"/>
    <property type="project" value="InterPro"/>
</dbReference>
<dbReference type="InterPro" id="IPR052487">
    <property type="entry name" value="Galactose-binding_lectin"/>
</dbReference>